<organism evidence="1 2">
    <name type="scientific">Halobacillus litoralis</name>
    <dbReference type="NCBI Taxonomy" id="45668"/>
    <lineage>
        <taxon>Bacteria</taxon>
        <taxon>Bacillati</taxon>
        <taxon>Bacillota</taxon>
        <taxon>Bacilli</taxon>
        <taxon>Bacillales</taxon>
        <taxon>Bacillaceae</taxon>
        <taxon>Halobacillus</taxon>
    </lineage>
</organism>
<dbReference type="Pfam" id="PF13028">
    <property type="entry name" value="DUF3889"/>
    <property type="match status" value="1"/>
</dbReference>
<dbReference type="Proteomes" id="UP000460949">
    <property type="component" value="Unassembled WGS sequence"/>
</dbReference>
<evidence type="ECO:0000313" key="1">
    <source>
        <dbReference type="EMBL" id="MYL19326.1"/>
    </source>
</evidence>
<name>A0A845DPJ2_9BACI</name>
<gene>
    <name evidence="1" type="ORF">GLW04_05445</name>
</gene>
<evidence type="ECO:0000313" key="2">
    <source>
        <dbReference type="Proteomes" id="UP000460949"/>
    </source>
</evidence>
<dbReference type="Gene3D" id="3.10.450.390">
    <property type="entry name" value="Protein of unknown function DUF3889"/>
    <property type="match status" value="1"/>
</dbReference>
<protein>
    <submittedName>
        <fullName evidence="1">DUF3889 domain-containing protein</fullName>
    </submittedName>
</protein>
<sequence length="153" mass="17801">MMTNIEHKKGASMKRHLSFVHLYRFMNSIKTNGDKGGMMMKQKWKRKSYKGAVFLMALLFLSVSFNHVFAQPDYAKWGKIAVEETDKNYPDFDLVNYEYQGKVAIADNREQYTFLFTMDQDGTKKKVRAYVLINPAEDQLIEVQFEDMASSSP</sequence>
<dbReference type="AlphaFoldDB" id="A0A845DPJ2"/>
<accession>A0A845DPJ2</accession>
<dbReference type="EMBL" id="WMET01000001">
    <property type="protein sequence ID" value="MYL19326.1"/>
    <property type="molecule type" value="Genomic_DNA"/>
</dbReference>
<comment type="caution">
    <text evidence="1">The sequence shown here is derived from an EMBL/GenBank/DDBJ whole genome shotgun (WGS) entry which is preliminary data.</text>
</comment>
<dbReference type="InterPro" id="IPR024987">
    <property type="entry name" value="DUF3889"/>
</dbReference>
<proteinExistence type="predicted"/>
<reference evidence="1 2" key="1">
    <citation type="submission" date="2019-11" db="EMBL/GenBank/DDBJ databases">
        <title>Genome sequences of 17 halophilic strains isolated from different environments.</title>
        <authorList>
            <person name="Furrow R.E."/>
        </authorList>
    </citation>
    <scope>NUCLEOTIDE SEQUENCE [LARGE SCALE GENOMIC DNA]</scope>
    <source>
        <strain evidence="1 2">22511_23_Filter</strain>
    </source>
</reference>